<dbReference type="Gene3D" id="2.120.10.30">
    <property type="entry name" value="TolB, C-terminal domain"/>
    <property type="match status" value="1"/>
</dbReference>
<organism evidence="4 5">
    <name type="scientific">Eiseniibacteriota bacterium</name>
    <dbReference type="NCBI Taxonomy" id="2212470"/>
    <lineage>
        <taxon>Bacteria</taxon>
        <taxon>Candidatus Eiseniibacteriota</taxon>
    </lineage>
</organism>
<evidence type="ECO:0000313" key="5">
    <source>
        <dbReference type="Proteomes" id="UP000320913"/>
    </source>
</evidence>
<feature type="signal peptide" evidence="2">
    <location>
        <begin position="1"/>
        <end position="28"/>
    </location>
</feature>
<sequence length="678" mass="73121">MNGMKRLLSVVAILALAASLLLPVVAQAAFRGSFAPISSGDPLIRGKFEPVLRGGITTGSGTPLSPRRERWFSFVTPSTTVGSESVGEIWIYRNADLACGNSDICPVPMLRDPNAVVSYIDPAWSKDGKWLAYVQTDNNVTASSIYVQQFNTSSSSGDAPTFGNAPLGSPVLIADGTGGIHHRHPAFNSTATQMVYDSDAFGPSIDLWTVDIVLDATLHTGIVNESSRTRHQLGLEGDDASRQILNSKAEFKPAYSPDNSRIAFVSNRLGVFQIYLLTPTSNGLGESTTGVETTPQLVTHDNPAWSSDGGTVYYDAPSNEDPANPQDIWKINLATGQKCAMFIDLAGDVDPSVSQYTNITGDGVTYNEFVFISQANGAGVQIWRGQSVYNCVPPLFAQVQVSPFLVDLSVPVTNADIYDVRVSYPQSVRDQGYVCRPLNAGGEGIRMRQNYVILKSPTLMGMAITPFPDDATKDCTNMVDELFNCPACDPPGTINCHDAGTDDNLGAGTNSLYGWWAVEYDTTGGGTGTNHALHIFEGRRSINNRIVALNLVNKYVPITERHYGNITGRQFLGFGYLQLVAANFAAGSIVMRQNYPNPFNPATNVKWAMDKPGRVDVRVFNVRGELVKTIADAWYPKGEHVASWNGSTVSGGHASSGVYYIRARANGATDVIKAVLTK</sequence>
<dbReference type="Pfam" id="PF13860">
    <property type="entry name" value="FlgD_ig"/>
    <property type="match status" value="1"/>
</dbReference>
<dbReference type="PANTHER" id="PTHR36842:SF1">
    <property type="entry name" value="PROTEIN TOLB"/>
    <property type="match status" value="1"/>
</dbReference>
<dbReference type="PANTHER" id="PTHR36842">
    <property type="entry name" value="PROTEIN TOLB HOMOLOG"/>
    <property type="match status" value="1"/>
</dbReference>
<dbReference type="Proteomes" id="UP000320913">
    <property type="component" value="Unassembled WGS sequence"/>
</dbReference>
<feature type="chain" id="PRO_5021839949" description="FlgD/Vpr Ig-like domain-containing protein" evidence="2">
    <location>
        <begin position="29"/>
        <end position="678"/>
    </location>
</feature>
<keyword evidence="2" id="KW-0732">Signal</keyword>
<evidence type="ECO:0000313" key="4">
    <source>
        <dbReference type="EMBL" id="TMQ56917.1"/>
    </source>
</evidence>
<feature type="domain" description="FlgD/Vpr Ig-like" evidence="3">
    <location>
        <begin position="614"/>
        <end position="666"/>
    </location>
</feature>
<protein>
    <recommendedName>
        <fullName evidence="3">FlgD/Vpr Ig-like domain-containing protein</fullName>
    </recommendedName>
</protein>
<evidence type="ECO:0000256" key="1">
    <source>
        <dbReference type="ARBA" id="ARBA00009820"/>
    </source>
</evidence>
<name>A0A538SZU5_UNCEI</name>
<dbReference type="SUPFAM" id="SSF82171">
    <property type="entry name" value="DPP6 N-terminal domain-like"/>
    <property type="match status" value="1"/>
</dbReference>
<dbReference type="InterPro" id="IPR011042">
    <property type="entry name" value="6-blade_b-propeller_TolB-like"/>
</dbReference>
<dbReference type="Gene3D" id="2.60.40.4070">
    <property type="match status" value="1"/>
</dbReference>
<comment type="similarity">
    <text evidence="1">Belongs to the TolB family.</text>
</comment>
<reference evidence="4 5" key="1">
    <citation type="journal article" date="2019" name="Nat. Microbiol.">
        <title>Mediterranean grassland soil C-N compound turnover is dependent on rainfall and depth, and is mediated by genomically divergent microorganisms.</title>
        <authorList>
            <person name="Diamond S."/>
            <person name="Andeer P.F."/>
            <person name="Li Z."/>
            <person name="Crits-Christoph A."/>
            <person name="Burstein D."/>
            <person name="Anantharaman K."/>
            <person name="Lane K.R."/>
            <person name="Thomas B.C."/>
            <person name="Pan C."/>
            <person name="Northen T.R."/>
            <person name="Banfield J.F."/>
        </authorList>
    </citation>
    <scope>NUCLEOTIDE SEQUENCE [LARGE SCALE GENOMIC DNA]</scope>
    <source>
        <strain evidence="4">WS_5</strain>
    </source>
</reference>
<dbReference type="AlphaFoldDB" id="A0A538SZU5"/>
<evidence type="ECO:0000256" key="2">
    <source>
        <dbReference type="SAM" id="SignalP"/>
    </source>
</evidence>
<proteinExistence type="inferred from homology"/>
<evidence type="ECO:0000259" key="3">
    <source>
        <dbReference type="Pfam" id="PF13860"/>
    </source>
</evidence>
<accession>A0A538SZU5</accession>
<dbReference type="Pfam" id="PF07676">
    <property type="entry name" value="PD40"/>
    <property type="match status" value="2"/>
</dbReference>
<dbReference type="InterPro" id="IPR011659">
    <property type="entry name" value="WD40"/>
</dbReference>
<comment type="caution">
    <text evidence="4">The sequence shown here is derived from an EMBL/GenBank/DDBJ whole genome shotgun (WGS) entry which is preliminary data.</text>
</comment>
<dbReference type="InterPro" id="IPR025965">
    <property type="entry name" value="FlgD/Vpr_Ig-like"/>
</dbReference>
<dbReference type="EMBL" id="VBOV01000184">
    <property type="protein sequence ID" value="TMQ56917.1"/>
    <property type="molecule type" value="Genomic_DNA"/>
</dbReference>
<gene>
    <name evidence="4" type="ORF">E6K75_07640</name>
</gene>